<comment type="caution">
    <text evidence="2">The sequence shown here is derived from an EMBL/GenBank/DDBJ whole genome shotgun (WGS) entry which is preliminary data.</text>
</comment>
<protein>
    <recommendedName>
        <fullName evidence="4">Prolipoprotein diacylglyceryl transferase</fullName>
    </recommendedName>
</protein>
<evidence type="ECO:0000313" key="3">
    <source>
        <dbReference type="Proteomes" id="UP000309676"/>
    </source>
</evidence>
<name>A0A5R9GAR2_9BACL</name>
<feature type="transmembrane region" description="Helical" evidence="1">
    <location>
        <begin position="192"/>
        <end position="211"/>
    </location>
</feature>
<reference evidence="2 3" key="1">
    <citation type="submission" date="2019-05" db="EMBL/GenBank/DDBJ databases">
        <authorList>
            <person name="Narsing Rao M.P."/>
            <person name="Li W.J."/>
        </authorList>
    </citation>
    <scope>NUCLEOTIDE SEQUENCE [LARGE SCALE GENOMIC DNA]</scope>
    <source>
        <strain evidence="2 3">SYSU_K30003</strain>
    </source>
</reference>
<keyword evidence="1" id="KW-0472">Membrane</keyword>
<evidence type="ECO:0000313" key="2">
    <source>
        <dbReference type="EMBL" id="TLS52811.1"/>
    </source>
</evidence>
<keyword evidence="1" id="KW-1133">Transmembrane helix</keyword>
<dbReference type="OrthoDB" id="1796359at2"/>
<feature type="transmembrane region" description="Helical" evidence="1">
    <location>
        <begin position="6"/>
        <end position="29"/>
    </location>
</feature>
<feature type="transmembrane region" description="Helical" evidence="1">
    <location>
        <begin position="114"/>
        <end position="132"/>
    </location>
</feature>
<dbReference type="AlphaFoldDB" id="A0A5R9GAR2"/>
<keyword evidence="3" id="KW-1185">Reference proteome</keyword>
<feature type="transmembrane region" description="Helical" evidence="1">
    <location>
        <begin position="138"/>
        <end position="158"/>
    </location>
</feature>
<keyword evidence="1" id="KW-0812">Transmembrane</keyword>
<gene>
    <name evidence="2" type="ORF">FE782_09325</name>
</gene>
<organism evidence="2 3">
    <name type="scientific">Paenibacillus antri</name>
    <dbReference type="NCBI Taxonomy" id="2582848"/>
    <lineage>
        <taxon>Bacteria</taxon>
        <taxon>Bacillati</taxon>
        <taxon>Bacillota</taxon>
        <taxon>Bacilli</taxon>
        <taxon>Bacillales</taxon>
        <taxon>Paenibacillaceae</taxon>
        <taxon>Paenibacillus</taxon>
    </lineage>
</organism>
<dbReference type="EMBL" id="VCIW01000004">
    <property type="protein sequence ID" value="TLS52811.1"/>
    <property type="molecule type" value="Genomic_DNA"/>
</dbReference>
<dbReference type="Proteomes" id="UP000309676">
    <property type="component" value="Unassembled WGS sequence"/>
</dbReference>
<feature type="transmembrane region" description="Helical" evidence="1">
    <location>
        <begin position="41"/>
        <end position="64"/>
    </location>
</feature>
<feature type="transmembrane region" description="Helical" evidence="1">
    <location>
        <begin position="170"/>
        <end position="186"/>
    </location>
</feature>
<accession>A0A5R9GAR2</accession>
<evidence type="ECO:0008006" key="4">
    <source>
        <dbReference type="Google" id="ProtNLM"/>
    </source>
</evidence>
<proteinExistence type="predicted"/>
<evidence type="ECO:0000256" key="1">
    <source>
        <dbReference type="SAM" id="Phobius"/>
    </source>
</evidence>
<sequence>MYTLQVGSFVLNGEILLIFTFGLAGWAALRSYARKVHVEEDIVTAASTGFLIWLLIWKGSLLLFDPAAVIQYPQALLFFDGGEKGRWTAWLAATGYIVARAWKGKLAIRTAAEAATVYLLGGLTAFHLGMSWFELEAWPFHIAVSALTFCVMLSLLLAKRQVPWTGVMQRWLWLCIGLMGVGFINPDRESVLLSFDFVQLICAAAAALLYLRIASLERRDS</sequence>
<dbReference type="RefSeq" id="WP_138193801.1">
    <property type="nucleotide sequence ID" value="NZ_VCIW01000004.1"/>
</dbReference>